<dbReference type="Pfam" id="PF24626">
    <property type="entry name" value="SH3_Tf2-1"/>
    <property type="match status" value="1"/>
</dbReference>
<reference evidence="3 4" key="1">
    <citation type="submission" date="2019-09" db="EMBL/GenBank/DDBJ databases">
        <title>A chromosome-level genome assembly of the Chinese tupelo Nyssa sinensis.</title>
        <authorList>
            <person name="Yang X."/>
            <person name="Kang M."/>
            <person name="Yang Y."/>
            <person name="Xiong H."/>
            <person name="Wang M."/>
            <person name="Zhang Z."/>
            <person name="Wang Z."/>
            <person name="Wu H."/>
            <person name="Ma T."/>
            <person name="Liu J."/>
            <person name="Xi Z."/>
        </authorList>
    </citation>
    <scope>NUCLEOTIDE SEQUENCE [LARGE SCALE GENOMIC DNA]</scope>
    <source>
        <strain evidence="3">J267</strain>
        <tissue evidence="3">Leaf</tissue>
    </source>
</reference>
<dbReference type="Proteomes" id="UP000325577">
    <property type="component" value="Linkage Group LG17"/>
</dbReference>
<keyword evidence="4" id="KW-1185">Reference proteome</keyword>
<dbReference type="EMBL" id="CM018040">
    <property type="protein sequence ID" value="KAA8535835.1"/>
    <property type="molecule type" value="Genomic_DNA"/>
</dbReference>
<dbReference type="Pfam" id="PF03732">
    <property type="entry name" value="Retrotrans_gag"/>
    <property type="match status" value="1"/>
</dbReference>
<dbReference type="AlphaFoldDB" id="A0A5J5AXJ1"/>
<sequence>MASNKERIEALEAVLGGVQDGLHKMEVGMADRFHHLEGTINRLSNLLLATQEPPLHGTHHCEGHDGGRPVVSSKTEKLEFPRFTGDDPTKWFNRVNQFFEFQGTPEAHKVSLASYHLEGEANQWWQWIRRPFSEEGRHLSWVDFEDELWARFSPSECEDFDEALSRIRQDGSLRDYQREFEHLGNRSSSDTNHGCSCAAGLPGMKCSVGEPKAYALTVTTALLPDTNVRGRGLDVVLGIQWLELLGSVVCDWKRLTMEFSWENQPKKLIGIDGQDIHTASAKELSKALHHEPISLPPAREVDHNIALKEGTEPINVRPYRYAHYQKNEIEKQISLWEDIKEAAKEDPYIQSMGRVALEQPGGSYTWRHGLLLYKGKVIVPGNAALKAKLLHEMHDTKALYGRLPPSIPTYNDGLLLVHEVDQQLLNRDELLRHLKANLERSVNRIKQLADHKRRDVSFTLGDWVLLKLHPYRQQTTFKRVYQKLASRFYGPYQILAKVGLVAYQLQLPEGARIHPVFHVSLLKPYQAKEGSTAPPPVDLPPFTDDGVVHLDPHTILNTRWIK</sequence>
<dbReference type="InterPro" id="IPR056924">
    <property type="entry name" value="SH3_Tf2-1"/>
</dbReference>
<feature type="domain" description="Tf2-1-like SH3-like" evidence="2">
    <location>
        <begin position="461"/>
        <end position="525"/>
    </location>
</feature>
<evidence type="ECO:0000259" key="1">
    <source>
        <dbReference type="Pfam" id="PF03732"/>
    </source>
</evidence>
<name>A0A5J5AXJ1_9ASTE</name>
<dbReference type="OrthoDB" id="2013610at2759"/>
<dbReference type="PANTHER" id="PTHR46148:SF52">
    <property type="entry name" value="OS04G0603800 PROTEIN"/>
    <property type="match status" value="1"/>
</dbReference>
<accession>A0A5J5AXJ1</accession>
<gene>
    <name evidence="3" type="ORF">F0562_030845</name>
</gene>
<proteinExistence type="predicted"/>
<dbReference type="InterPro" id="IPR005162">
    <property type="entry name" value="Retrotrans_gag_dom"/>
</dbReference>
<organism evidence="3 4">
    <name type="scientific">Nyssa sinensis</name>
    <dbReference type="NCBI Taxonomy" id="561372"/>
    <lineage>
        <taxon>Eukaryota</taxon>
        <taxon>Viridiplantae</taxon>
        <taxon>Streptophyta</taxon>
        <taxon>Embryophyta</taxon>
        <taxon>Tracheophyta</taxon>
        <taxon>Spermatophyta</taxon>
        <taxon>Magnoliopsida</taxon>
        <taxon>eudicotyledons</taxon>
        <taxon>Gunneridae</taxon>
        <taxon>Pentapetalae</taxon>
        <taxon>asterids</taxon>
        <taxon>Cornales</taxon>
        <taxon>Nyssaceae</taxon>
        <taxon>Nyssa</taxon>
    </lineage>
</organism>
<evidence type="ECO:0000313" key="4">
    <source>
        <dbReference type="Proteomes" id="UP000325577"/>
    </source>
</evidence>
<dbReference type="PANTHER" id="PTHR46148">
    <property type="entry name" value="CHROMO DOMAIN-CONTAINING PROTEIN"/>
    <property type="match status" value="1"/>
</dbReference>
<evidence type="ECO:0000259" key="2">
    <source>
        <dbReference type="Pfam" id="PF24626"/>
    </source>
</evidence>
<protein>
    <submittedName>
        <fullName evidence="3">Uncharacterized protein</fullName>
    </submittedName>
</protein>
<evidence type="ECO:0000313" key="3">
    <source>
        <dbReference type="EMBL" id="KAA8535835.1"/>
    </source>
</evidence>
<feature type="domain" description="Retrotransposon gag" evidence="1">
    <location>
        <begin position="112"/>
        <end position="188"/>
    </location>
</feature>